<organism evidence="2">
    <name type="scientific">Rhizophora mucronata</name>
    <name type="common">Asiatic mangrove</name>
    <dbReference type="NCBI Taxonomy" id="61149"/>
    <lineage>
        <taxon>Eukaryota</taxon>
        <taxon>Viridiplantae</taxon>
        <taxon>Streptophyta</taxon>
        <taxon>Embryophyta</taxon>
        <taxon>Tracheophyta</taxon>
        <taxon>Spermatophyta</taxon>
        <taxon>Magnoliopsida</taxon>
        <taxon>eudicotyledons</taxon>
        <taxon>Gunneridae</taxon>
        <taxon>Pentapetalae</taxon>
        <taxon>rosids</taxon>
        <taxon>fabids</taxon>
        <taxon>Malpighiales</taxon>
        <taxon>Rhizophoraceae</taxon>
        <taxon>Rhizophora</taxon>
    </lineage>
</organism>
<name>A0A2P2PEE9_RHIMU</name>
<keyword evidence="1" id="KW-1133">Transmembrane helix</keyword>
<dbReference type="AlphaFoldDB" id="A0A2P2PEE9"/>
<keyword evidence="1" id="KW-0472">Membrane</keyword>
<feature type="transmembrane region" description="Helical" evidence="1">
    <location>
        <begin position="20"/>
        <end position="42"/>
    </location>
</feature>
<protein>
    <submittedName>
        <fullName evidence="2">Uncharacterized protein</fullName>
    </submittedName>
</protein>
<proteinExistence type="predicted"/>
<accession>A0A2P2PEE9</accession>
<sequence>MKPCGFSEDKCICFCMGLQWVIMCVTWGTNTFKVMMLSLLFYQSLGR</sequence>
<evidence type="ECO:0000256" key="1">
    <source>
        <dbReference type="SAM" id="Phobius"/>
    </source>
</evidence>
<dbReference type="EMBL" id="GGEC01072621">
    <property type="protein sequence ID" value="MBX53105.1"/>
    <property type="molecule type" value="Transcribed_RNA"/>
</dbReference>
<keyword evidence="1" id="KW-0812">Transmembrane</keyword>
<reference evidence="2" key="1">
    <citation type="submission" date="2018-02" db="EMBL/GenBank/DDBJ databases">
        <title>Rhizophora mucronata_Transcriptome.</title>
        <authorList>
            <person name="Meera S.P."/>
            <person name="Sreeshan A."/>
            <person name="Augustine A."/>
        </authorList>
    </citation>
    <scope>NUCLEOTIDE SEQUENCE</scope>
    <source>
        <tissue evidence="2">Leaf</tissue>
    </source>
</reference>
<evidence type="ECO:0000313" key="2">
    <source>
        <dbReference type="EMBL" id="MBX53105.1"/>
    </source>
</evidence>